<name>A0A7S1VQ80_9STRA</name>
<proteinExistence type="predicted"/>
<dbReference type="AlphaFoldDB" id="A0A7S1VQ80"/>
<gene>
    <name evidence="1" type="ORF">GOCE00092_LOCUS25136</name>
</gene>
<reference evidence="1" key="1">
    <citation type="submission" date="2021-01" db="EMBL/GenBank/DDBJ databases">
        <authorList>
            <person name="Corre E."/>
            <person name="Pelletier E."/>
            <person name="Niang G."/>
            <person name="Scheremetjew M."/>
            <person name="Finn R."/>
            <person name="Kale V."/>
            <person name="Holt S."/>
            <person name="Cochrane G."/>
            <person name="Meng A."/>
            <person name="Brown T."/>
            <person name="Cohen L."/>
        </authorList>
    </citation>
    <scope>NUCLEOTIDE SEQUENCE</scope>
    <source>
        <strain evidence="1">CCMP 410</strain>
    </source>
</reference>
<protein>
    <submittedName>
        <fullName evidence="1">Uncharacterized protein</fullName>
    </submittedName>
</protein>
<organism evidence="1">
    <name type="scientific">Grammatophora oceanica</name>
    <dbReference type="NCBI Taxonomy" id="210454"/>
    <lineage>
        <taxon>Eukaryota</taxon>
        <taxon>Sar</taxon>
        <taxon>Stramenopiles</taxon>
        <taxon>Ochrophyta</taxon>
        <taxon>Bacillariophyta</taxon>
        <taxon>Fragilariophyceae</taxon>
        <taxon>Fragilariophycidae</taxon>
        <taxon>Rhabdonematales</taxon>
        <taxon>Grammatophoraceae</taxon>
        <taxon>Grammatophora</taxon>
    </lineage>
</organism>
<sequence>MLTCSDWEPCDAEDQLPAVTEPAPEVVDCPAGPFVTTESDDDASCKDLKFMCEYPLVHWYKEGCGCGCEPKAGTLIHETCPVEMPETGELCRVADTCKYDESCCCGECWQPTRCTCENGHFDCETMLPGCIHPCEPGDGCGGAEDKPCQAGLQCVDDSSDSCNPLDGDADCAGICVLDSCPEEDAGFTYVHIDIFECESTPYKCASDEEAWSQEQCGCGCKKASPVVANDVGVVDPLSLGHADCPATSHEAMDEQLCLVDLNCSWGEEICCGKTHKSFRCMCDAGEQFGCMYTDACMMPYCADNCPADEPNEGDTCESSDFGGWWDWMTQTVGKCKYGNALDCSCSVEPMPHEKECQCVDDTWTCKTTGCGDICVEIAVDFLVDGTEGSYCGTDFPCNEGFECVDDPDDGCDPIAGAVDCGGYCAPTPAFDIDPMPAEPVPVTECPMQKPQLGDSCAVEHVCTYGTTCGCGDDKQATFECMNGSFELSPLSLMTFCLGPTCPEDDRNFPWFLEGKTCQESGGLGEDCHCSCGAPCGPDYWCECTDDGTYSCRKMNNHNLMCACAAPPVEYSVTVDEDGNVVEEEPVVAEIGTCPDAPPTTGTECDMPNHRCGYDEVCGTNTTSYVCNQWNKQWGQLETWIPDCPPPV</sequence>
<accession>A0A7S1VQ80</accession>
<dbReference type="EMBL" id="HBGK01047887">
    <property type="protein sequence ID" value="CAD9307634.1"/>
    <property type="molecule type" value="Transcribed_RNA"/>
</dbReference>
<evidence type="ECO:0000313" key="1">
    <source>
        <dbReference type="EMBL" id="CAD9307634.1"/>
    </source>
</evidence>